<feature type="compositionally biased region" description="Polar residues" evidence="5">
    <location>
        <begin position="323"/>
        <end position="332"/>
    </location>
</feature>
<evidence type="ECO:0000256" key="3">
    <source>
        <dbReference type="ARBA" id="ARBA00022801"/>
    </source>
</evidence>
<gene>
    <name evidence="7" type="ORF">BGAL_0810g00010</name>
</gene>
<evidence type="ECO:0000259" key="6">
    <source>
        <dbReference type="PROSITE" id="PS50600"/>
    </source>
</evidence>
<sequence length="882" mass="101406">MSPPSASCSSSLPISGNLDPTHLFKPEISLLRLHVQDHYNCHQLIKEDWINLEERFQDLPYLNTFNNIDTNINTTIASPSLLPSSSPLSSPSCVVPKLNDSTDNTLDQFLTFRDFIVTHTDLTLAEISLAITIREDDSYQNLHATKKSLIRKLESIWGVERWELYWRWGRNIVASSDCLNILRRAGKAGLSLDDLDEWLRLARRSRVVGKGYSTNFKIYIPGDVKRAIEMWKVGGKQEIGEGGREMVERVESEHDNRRSREILKVLVQETGQAEEAGYAEDIGQRGGIEQTEDVRQIGDRETSFDESEPGKRNEEVLNDQRRSQSPLFNQPYSPRLDLDSDSDAFELPLSSTLHGPCWEDSDKCIKDIAKNDEAFDRIRGKRTVVDGRWDDKKLFEAIKSFEIPRRLRLLDPLAISPTKTNTLLLRGYLSYDLILIPVHHEASQPHWVLVAIEPRANKMWYFDSAYAHDRYTIISQSVKLWMELQVKDMDALEKGTLGQQRSFVVKCRQQSDTISCGLYVTAFLHIILTQSKKIEHQDFTNIDVEEVEREVERNRMGIRGGETFGETLRNVTLRHVFTGTSDITDVGEPSLEMDDSVMGSIMEAGEDDIDGKGKTKRYMSRESIVKSISEEDNDIPTSHDIVTKPIITTPTSQACDSSSPNTKRECLNSLIIKTQLAYKELLQSQQNEKLDYEEKILGGNEKIQRMRNGVKRLREELKWLAEGEGERDANSDSSMDESMRGAKRMKGEKYLMREEEKTRKRLEGWTIWIQKFPKSEFNNDGDMDLDVVASRGNQFVDEAERFKEKLEQEVDAMQEALVLLRERKQKVEREIKKREEELENVERCVELEKVRLSSEVAVLEAEIKEGRERVELMRKWVVACEI</sequence>
<keyword evidence="8" id="KW-1185">Reference proteome</keyword>
<dbReference type="InterPro" id="IPR003653">
    <property type="entry name" value="Peptidase_C48_C"/>
</dbReference>
<proteinExistence type="inferred from homology"/>
<dbReference type="AlphaFoldDB" id="A0A4V4HT28"/>
<dbReference type="OrthoDB" id="3176681at2759"/>
<evidence type="ECO:0000256" key="1">
    <source>
        <dbReference type="ARBA" id="ARBA00005234"/>
    </source>
</evidence>
<evidence type="ECO:0000256" key="5">
    <source>
        <dbReference type="SAM" id="MobiDB-lite"/>
    </source>
</evidence>
<dbReference type="EMBL" id="PQXL01000805">
    <property type="protein sequence ID" value="THV43926.1"/>
    <property type="molecule type" value="Genomic_DNA"/>
</dbReference>
<keyword evidence="4" id="KW-0175">Coiled coil</keyword>
<comment type="similarity">
    <text evidence="1">Belongs to the peptidase C48 family.</text>
</comment>
<feature type="region of interest" description="Disordered" evidence="5">
    <location>
        <begin position="274"/>
        <end position="335"/>
    </location>
</feature>
<feature type="region of interest" description="Disordered" evidence="5">
    <location>
        <begin position="723"/>
        <end position="744"/>
    </location>
</feature>
<dbReference type="Gene3D" id="3.40.395.10">
    <property type="entry name" value="Adenoviral Proteinase, Chain A"/>
    <property type="match status" value="1"/>
</dbReference>
<reference evidence="7 8" key="1">
    <citation type="submission" date="2017-12" db="EMBL/GenBank/DDBJ databases">
        <title>Comparative genomics of Botrytis spp.</title>
        <authorList>
            <person name="Valero-Jimenez C.A."/>
            <person name="Tapia P."/>
            <person name="Veloso J."/>
            <person name="Silva-Moreno E."/>
            <person name="Staats M."/>
            <person name="Valdes J.H."/>
            <person name="Van Kan J.A.L."/>
        </authorList>
    </citation>
    <scope>NUCLEOTIDE SEQUENCE [LARGE SCALE GENOMIC DNA]</scope>
    <source>
        <strain evidence="7 8">MUCL435</strain>
    </source>
</reference>
<dbReference type="Proteomes" id="UP000308671">
    <property type="component" value="Unassembled WGS sequence"/>
</dbReference>
<keyword evidence="3" id="KW-0378">Hydrolase</keyword>
<feature type="domain" description="Ubiquitin-like protease family profile" evidence="6">
    <location>
        <begin position="263"/>
        <end position="527"/>
    </location>
</feature>
<organism evidence="7 8">
    <name type="scientific">Botrytis galanthina</name>
    <dbReference type="NCBI Taxonomy" id="278940"/>
    <lineage>
        <taxon>Eukaryota</taxon>
        <taxon>Fungi</taxon>
        <taxon>Dikarya</taxon>
        <taxon>Ascomycota</taxon>
        <taxon>Pezizomycotina</taxon>
        <taxon>Leotiomycetes</taxon>
        <taxon>Helotiales</taxon>
        <taxon>Sclerotiniaceae</taxon>
        <taxon>Botrytis</taxon>
    </lineage>
</organism>
<name>A0A4V4HT28_9HELO</name>
<evidence type="ECO:0000256" key="4">
    <source>
        <dbReference type="SAM" id="Coils"/>
    </source>
</evidence>
<dbReference type="Pfam" id="PF02902">
    <property type="entry name" value="Peptidase_C48"/>
    <property type="match status" value="1"/>
</dbReference>
<keyword evidence="2" id="KW-0645">Protease</keyword>
<protein>
    <recommendedName>
        <fullName evidence="6">Ubiquitin-like protease family profile domain-containing protein</fullName>
    </recommendedName>
</protein>
<dbReference type="SUPFAM" id="SSF54001">
    <property type="entry name" value="Cysteine proteinases"/>
    <property type="match status" value="1"/>
</dbReference>
<evidence type="ECO:0000256" key="2">
    <source>
        <dbReference type="ARBA" id="ARBA00022670"/>
    </source>
</evidence>
<evidence type="ECO:0000313" key="7">
    <source>
        <dbReference type="EMBL" id="THV43926.1"/>
    </source>
</evidence>
<dbReference type="GO" id="GO:0019783">
    <property type="term" value="F:ubiquitin-like protein peptidase activity"/>
    <property type="evidence" value="ECO:0007669"/>
    <property type="project" value="UniProtKB-ARBA"/>
</dbReference>
<accession>A0A4V4HT28</accession>
<comment type="caution">
    <text evidence="7">The sequence shown here is derived from an EMBL/GenBank/DDBJ whole genome shotgun (WGS) entry which is preliminary data.</text>
</comment>
<dbReference type="InterPro" id="IPR038765">
    <property type="entry name" value="Papain-like_cys_pep_sf"/>
</dbReference>
<dbReference type="PROSITE" id="PS50600">
    <property type="entry name" value="ULP_PROTEASE"/>
    <property type="match status" value="1"/>
</dbReference>
<dbReference type="GO" id="GO:0006508">
    <property type="term" value="P:proteolysis"/>
    <property type="evidence" value="ECO:0007669"/>
    <property type="project" value="UniProtKB-KW"/>
</dbReference>
<feature type="coiled-coil region" evidence="4">
    <location>
        <begin position="796"/>
        <end position="869"/>
    </location>
</feature>
<feature type="compositionally biased region" description="Basic and acidic residues" evidence="5">
    <location>
        <begin position="292"/>
        <end position="322"/>
    </location>
</feature>
<dbReference type="GO" id="GO:0008234">
    <property type="term" value="F:cysteine-type peptidase activity"/>
    <property type="evidence" value="ECO:0007669"/>
    <property type="project" value="InterPro"/>
</dbReference>
<evidence type="ECO:0000313" key="8">
    <source>
        <dbReference type="Proteomes" id="UP000308671"/>
    </source>
</evidence>